<dbReference type="OrthoDB" id="8026898at2759"/>
<dbReference type="PANTHER" id="PTHR20898">
    <property type="entry name" value="DAEDALUS ON 3-RELATED-RELATED"/>
    <property type="match status" value="1"/>
</dbReference>
<protein>
    <submittedName>
        <fullName evidence="2">Uncharacterized protein</fullName>
    </submittedName>
</protein>
<keyword evidence="1" id="KW-0732">Signal</keyword>
<dbReference type="InParanoid" id="A0A7R8YR64"/>
<evidence type="ECO:0000313" key="3">
    <source>
        <dbReference type="Proteomes" id="UP000594454"/>
    </source>
</evidence>
<dbReference type="InterPro" id="IPR010512">
    <property type="entry name" value="DUF1091"/>
</dbReference>
<evidence type="ECO:0000313" key="2">
    <source>
        <dbReference type="EMBL" id="CAD7081165.1"/>
    </source>
</evidence>
<feature type="chain" id="PRO_5031286704" evidence="1">
    <location>
        <begin position="26"/>
        <end position="203"/>
    </location>
</feature>
<dbReference type="SMART" id="SM00697">
    <property type="entry name" value="DM8"/>
    <property type="match status" value="1"/>
</dbReference>
<dbReference type="Pfam" id="PF06477">
    <property type="entry name" value="DUF1091"/>
    <property type="match status" value="1"/>
</dbReference>
<keyword evidence="3" id="KW-1185">Reference proteome</keyword>
<gene>
    <name evidence="2" type="ORF">HERILL_LOCUS4286</name>
</gene>
<sequence length="203" mass="23014">MVIVTVYRVLAYSTLILAWVSQSYQKRNYYFAIERCEVRSTDPLLCDVNCTLVQSGHHKTITGYLNNFRTTEKFGAGAEIIARSVNGGDYMTILNQTFPDLCPFLGSKKLLGLAEIAFDALKKNGKLPKCPVEKGVYYLKEYYLSPELFPPYVPEAEFEIKGTFFGNENGIILPCVDWFLKGRVALTRNQFWQNKKAQPAGLI</sequence>
<proteinExistence type="predicted"/>
<dbReference type="AlphaFoldDB" id="A0A7R8YR64"/>
<evidence type="ECO:0000256" key="1">
    <source>
        <dbReference type="SAM" id="SignalP"/>
    </source>
</evidence>
<accession>A0A7R8YR64</accession>
<feature type="signal peptide" evidence="1">
    <location>
        <begin position="1"/>
        <end position="25"/>
    </location>
</feature>
<dbReference type="Proteomes" id="UP000594454">
    <property type="component" value="Chromosome 2"/>
</dbReference>
<dbReference type="EMBL" id="LR899010">
    <property type="protein sequence ID" value="CAD7081165.1"/>
    <property type="molecule type" value="Genomic_DNA"/>
</dbReference>
<organism evidence="2 3">
    <name type="scientific">Hermetia illucens</name>
    <name type="common">Black soldier fly</name>
    <dbReference type="NCBI Taxonomy" id="343691"/>
    <lineage>
        <taxon>Eukaryota</taxon>
        <taxon>Metazoa</taxon>
        <taxon>Ecdysozoa</taxon>
        <taxon>Arthropoda</taxon>
        <taxon>Hexapoda</taxon>
        <taxon>Insecta</taxon>
        <taxon>Pterygota</taxon>
        <taxon>Neoptera</taxon>
        <taxon>Endopterygota</taxon>
        <taxon>Diptera</taxon>
        <taxon>Brachycera</taxon>
        <taxon>Stratiomyomorpha</taxon>
        <taxon>Stratiomyidae</taxon>
        <taxon>Hermetiinae</taxon>
        <taxon>Hermetia</taxon>
    </lineage>
</organism>
<reference evidence="2 3" key="1">
    <citation type="submission" date="2020-11" db="EMBL/GenBank/DDBJ databases">
        <authorList>
            <person name="Wallbank WR R."/>
            <person name="Pardo Diaz C."/>
            <person name="Kozak K."/>
            <person name="Martin S."/>
            <person name="Jiggins C."/>
            <person name="Moest M."/>
            <person name="Warren A I."/>
            <person name="Generalovic N T."/>
            <person name="Byers J.R.P. K."/>
            <person name="Montejo-Kovacevich G."/>
            <person name="Yen C E."/>
        </authorList>
    </citation>
    <scope>NUCLEOTIDE SEQUENCE [LARGE SCALE GENOMIC DNA]</scope>
</reference>
<name>A0A7R8YR64_HERIL</name>